<protein>
    <submittedName>
        <fullName evidence="2">Class A beta-lactamase-related serine hydrolase</fullName>
    </submittedName>
</protein>
<dbReference type="GO" id="GO:0016787">
    <property type="term" value="F:hydrolase activity"/>
    <property type="evidence" value="ECO:0007669"/>
    <property type="project" value="UniProtKB-KW"/>
</dbReference>
<dbReference type="PANTHER" id="PTHR43319">
    <property type="entry name" value="BETA-LACTAMASE-RELATED"/>
    <property type="match status" value="1"/>
</dbReference>
<dbReference type="Proteomes" id="UP000273807">
    <property type="component" value="Unassembled WGS sequence"/>
</dbReference>
<dbReference type="RefSeq" id="WP_123253529.1">
    <property type="nucleotide sequence ID" value="NZ_RBED01000001.1"/>
</dbReference>
<sequence>MPVPSAQPPAPSPLSAHLSAGFTAPEFVGVRELFDSFLVEDPHYSAQLAVYRDGDKVLDLSGGPLLTRGDLTGTYSCSKGVAAFVIALLVQDGSLDLDRTVSSYWPGFGAHGKDRLTVREALSHQAGLPGLAGGFALAEFTTPEAADRLAAAAPLWRPGAAFGYHTLTIGILMEELCRRTTGTTLQQHYDERIRRPYGVDFFLGLPEDEEPRYRAVLHDADPAGPWLDPMSMDGIRSNAPVSTIMELPNHRAVRAAGMSSAGGVGSAEGLARLYAAGTTGVDGAAAFLNPATIGLMAAEQVSGLDRCSGAAKAFAVVFMKPHPGQAFGSHLAFGHDGANAALGFADPGYGLGFGYVPRRSEEGGTGGRAQRLSAAVRRAAQSGVR</sequence>
<evidence type="ECO:0000313" key="3">
    <source>
        <dbReference type="Proteomes" id="UP000273807"/>
    </source>
</evidence>
<keyword evidence="2" id="KW-0378">Hydrolase</keyword>
<reference evidence="2 3" key="1">
    <citation type="submission" date="2018-10" db="EMBL/GenBank/DDBJ databases">
        <title>Genome sequencing of Arthrobacter oryzae TNB02.</title>
        <authorList>
            <person name="Cho Y.-J."/>
            <person name="Cho A."/>
            <person name="Kim O.-S."/>
        </authorList>
    </citation>
    <scope>NUCLEOTIDE SEQUENCE [LARGE SCALE GENOMIC DNA]</scope>
    <source>
        <strain evidence="2 3">TNB02</strain>
    </source>
</reference>
<evidence type="ECO:0000259" key="1">
    <source>
        <dbReference type="Pfam" id="PF00144"/>
    </source>
</evidence>
<dbReference type="InterPro" id="IPR001466">
    <property type="entry name" value="Beta-lactam-related"/>
</dbReference>
<dbReference type="Pfam" id="PF00144">
    <property type="entry name" value="Beta-lactamase"/>
    <property type="match status" value="1"/>
</dbReference>
<dbReference type="AlphaFoldDB" id="A0A3N0CK75"/>
<evidence type="ECO:0000313" key="2">
    <source>
        <dbReference type="EMBL" id="RNL63855.1"/>
    </source>
</evidence>
<comment type="caution">
    <text evidence="2">The sequence shown here is derived from an EMBL/GenBank/DDBJ whole genome shotgun (WGS) entry which is preliminary data.</text>
</comment>
<dbReference type="SUPFAM" id="SSF56601">
    <property type="entry name" value="beta-lactamase/transpeptidase-like"/>
    <property type="match status" value="1"/>
</dbReference>
<dbReference type="OrthoDB" id="3422781at2"/>
<dbReference type="InterPro" id="IPR012338">
    <property type="entry name" value="Beta-lactam/transpept-like"/>
</dbReference>
<organism evidence="2 3">
    <name type="scientific">Arthrobacter oryzae</name>
    <dbReference type="NCBI Taxonomy" id="409290"/>
    <lineage>
        <taxon>Bacteria</taxon>
        <taxon>Bacillati</taxon>
        <taxon>Actinomycetota</taxon>
        <taxon>Actinomycetes</taxon>
        <taxon>Micrococcales</taxon>
        <taxon>Micrococcaceae</taxon>
        <taxon>Arthrobacter</taxon>
    </lineage>
</organism>
<feature type="domain" description="Beta-lactamase-related" evidence="1">
    <location>
        <begin position="42"/>
        <end position="366"/>
    </location>
</feature>
<dbReference type="PANTHER" id="PTHR43319:SF3">
    <property type="entry name" value="BETA-LACTAMASE-RELATED DOMAIN-CONTAINING PROTEIN"/>
    <property type="match status" value="1"/>
</dbReference>
<name>A0A3N0CK75_9MICC</name>
<dbReference type="Gene3D" id="3.40.710.10">
    <property type="entry name" value="DD-peptidase/beta-lactamase superfamily"/>
    <property type="match status" value="1"/>
</dbReference>
<dbReference type="InterPro" id="IPR052907">
    <property type="entry name" value="Beta-lactamase/esterase"/>
</dbReference>
<keyword evidence="3" id="KW-1185">Reference proteome</keyword>
<accession>A0A3N0CK75</accession>
<proteinExistence type="predicted"/>
<dbReference type="EMBL" id="RBED01000001">
    <property type="protein sequence ID" value="RNL63855.1"/>
    <property type="molecule type" value="Genomic_DNA"/>
</dbReference>
<gene>
    <name evidence="2" type="ORF">D7003_00265</name>
</gene>